<proteinExistence type="predicted"/>
<protein>
    <recommendedName>
        <fullName evidence="3">Queuosine biosynthesis protein QueC</fullName>
    </recommendedName>
</protein>
<name>A0ABS7P147_9NOCA</name>
<evidence type="ECO:0000313" key="1">
    <source>
        <dbReference type="EMBL" id="MBY6322837.1"/>
    </source>
</evidence>
<dbReference type="Proteomes" id="UP001520140">
    <property type="component" value="Unassembled WGS sequence"/>
</dbReference>
<dbReference type="EMBL" id="JABUKG010000027">
    <property type="protein sequence ID" value="MBY6322837.1"/>
    <property type="molecule type" value="Genomic_DNA"/>
</dbReference>
<keyword evidence="2" id="KW-1185">Reference proteome</keyword>
<sequence length="379" mass="42304">MDVWTESNVPVDTTATPWLPTLTVTMSDHDIDTHWPADTEVDGDALDGAGRALDLLTTWYPDAHGGRHVGVRRRAGVPTPEHRGVACFFSGGVDSFYSTLRNLDEITHVVLVHGLDISLDNTELWDETVRRTAIAARDLDKELILVRTNIRKLHHKFGPNWQHRAHGAFLAHIALVLAPHVHRVYIPASKDDSRLIPYGTHPELDPLWSSSDVDIVHDGTDRRLRKLELLAESAPAMAHLRVCWWNLSTDYNCGRCEKCLRTMIGLDILSALDRCSTLPHRIDPREVRRMYLTAGGDGGRIYAGENLEDLQARGAGDSEIAHALSFALHRGRIRNALVTARFVRQIISGILGHWCRNAFHWARYGTAHGEPLADGPPST</sequence>
<dbReference type="RefSeq" id="WP_069972948.1">
    <property type="nucleotide sequence ID" value="NZ_JABUKE010000038.1"/>
</dbReference>
<organism evidence="1 2">
    <name type="scientific">Rhodococcoides kroppenstedtii</name>
    <dbReference type="NCBI Taxonomy" id="293050"/>
    <lineage>
        <taxon>Bacteria</taxon>
        <taxon>Bacillati</taxon>
        <taxon>Actinomycetota</taxon>
        <taxon>Actinomycetes</taxon>
        <taxon>Mycobacteriales</taxon>
        <taxon>Nocardiaceae</taxon>
        <taxon>Rhodococcoides</taxon>
    </lineage>
</organism>
<evidence type="ECO:0000313" key="2">
    <source>
        <dbReference type="Proteomes" id="UP001520140"/>
    </source>
</evidence>
<gene>
    <name evidence="1" type="ORF">HQ605_18640</name>
</gene>
<evidence type="ECO:0008006" key="3">
    <source>
        <dbReference type="Google" id="ProtNLM"/>
    </source>
</evidence>
<reference evidence="1 2" key="1">
    <citation type="submission" date="2020-06" db="EMBL/GenBank/DDBJ databases">
        <title>Taxonomy, biology and ecology of Rhodococcus bacteria occurring in California pistachio and other woody hosts as revealed by genome sequence analyses.</title>
        <authorList>
            <person name="Gai Y."/>
            <person name="Riely B."/>
        </authorList>
    </citation>
    <scope>NUCLEOTIDE SEQUENCE [LARGE SCALE GENOMIC DNA]</scope>
    <source>
        <strain evidence="1 2">BP-284</strain>
    </source>
</reference>
<comment type="caution">
    <text evidence="1">The sequence shown here is derived from an EMBL/GenBank/DDBJ whole genome shotgun (WGS) entry which is preliminary data.</text>
</comment>
<accession>A0ABS7P147</accession>